<organism evidence="1 2">
    <name type="scientific">Fusobacterium phage Fnu1</name>
    <dbReference type="NCBI Taxonomy" id="2530024"/>
    <lineage>
        <taxon>Viruses</taxon>
        <taxon>Duplodnaviria</taxon>
        <taxon>Heunggongvirae</taxon>
        <taxon>Uroviricota</taxon>
        <taxon>Caudoviricetes</taxon>
        <taxon>Latrobevirus</taxon>
        <taxon>Latrobevirus FNU1</taxon>
    </lineage>
</organism>
<name>A0A481W6L9_9CAUD</name>
<dbReference type="EMBL" id="MK554696">
    <property type="protein sequence ID" value="QBJ04163.1"/>
    <property type="molecule type" value="Genomic_DNA"/>
</dbReference>
<keyword evidence="2" id="KW-1185">Reference proteome</keyword>
<protein>
    <submittedName>
        <fullName evidence="1">Outer membrane protein assembly factor</fullName>
    </submittedName>
</protein>
<proteinExistence type="predicted"/>
<dbReference type="KEGG" id="vg:65071879"/>
<dbReference type="RefSeq" id="YP_010082871.1">
    <property type="nucleotide sequence ID" value="NC_055035.1"/>
</dbReference>
<accession>A0A481W6L9</accession>
<sequence>MIKKTRLVVSDRISNEDMSILAERHQQTVNSYLFVYPNSYIINTNVIGESIITMLEYEVKPYEAVWYNKKIVKTSENNISRYPYLEYIHSDSLTAYIKDMKEIVDITTRLVVEGQTRSLYTTIYYK</sequence>
<reference evidence="1 2" key="1">
    <citation type="submission" date="2019-02" db="EMBL/GenBank/DDBJ databases">
        <title>Genomic, morphological and functional characterisation of novel bacteriophage Fnu1 capable of disrupt Fusobacterium nucleatum biofilm.</title>
        <authorList>
            <person name="Kabwe M."/>
            <person name="Brown T.L."/>
            <person name="Dashper S."/>
            <person name="Speirs L."/>
            <person name="Ku H."/>
            <person name="Petrovski S."/>
            <person name="Chan H.T."/>
            <person name="Lock P."/>
            <person name="Tucci J."/>
        </authorList>
    </citation>
    <scope>NUCLEOTIDE SEQUENCE [LARGE SCALE GENOMIC DNA]</scope>
</reference>
<dbReference type="Proteomes" id="UP000292160">
    <property type="component" value="Segment"/>
</dbReference>
<evidence type="ECO:0000313" key="1">
    <source>
        <dbReference type="EMBL" id="QBJ04163.1"/>
    </source>
</evidence>
<dbReference type="GeneID" id="65071879"/>
<evidence type="ECO:0000313" key="2">
    <source>
        <dbReference type="Proteomes" id="UP000292160"/>
    </source>
</evidence>